<evidence type="ECO:0000313" key="4">
    <source>
        <dbReference type="Proteomes" id="UP001151081"/>
    </source>
</evidence>
<reference evidence="3 4" key="1">
    <citation type="submission" date="2021-04" db="EMBL/GenBank/DDBJ databases">
        <title>Genome analysis of Polyangium sp.</title>
        <authorList>
            <person name="Li Y."/>
            <person name="Wang J."/>
        </authorList>
    </citation>
    <scope>NUCLEOTIDE SEQUENCE [LARGE SCALE GENOMIC DNA]</scope>
    <source>
        <strain evidence="3 4">SDU14</strain>
    </source>
</reference>
<feature type="signal peptide" evidence="2">
    <location>
        <begin position="1"/>
        <end position="23"/>
    </location>
</feature>
<feature type="chain" id="PRO_5040718563" description="Secreted protein" evidence="2">
    <location>
        <begin position="24"/>
        <end position="156"/>
    </location>
</feature>
<feature type="region of interest" description="Disordered" evidence="1">
    <location>
        <begin position="37"/>
        <end position="156"/>
    </location>
</feature>
<sequence>MVTVLSVLALVSAFFGVEGGCFAADLTRVVNGGGKAVPRVARSASPGGRRFEIAPLASSGPHRHPPPEAEHERGDLSSQSSSVSSTRFRTSEANAPAIDPPTGALPWQEAGTESNRLHADERTQELTQRLEKAVCVSERRTPQEARAPPRPSRGSV</sequence>
<dbReference type="AlphaFoldDB" id="A0A9X3XFU3"/>
<feature type="compositionally biased region" description="Basic and acidic residues" evidence="1">
    <location>
        <begin position="115"/>
        <end position="143"/>
    </location>
</feature>
<evidence type="ECO:0000313" key="3">
    <source>
        <dbReference type="EMBL" id="MDC3988303.1"/>
    </source>
</evidence>
<name>A0A9X3XFU3_9BACT</name>
<evidence type="ECO:0008006" key="5">
    <source>
        <dbReference type="Google" id="ProtNLM"/>
    </source>
</evidence>
<organism evidence="3 4">
    <name type="scientific">Polyangium jinanense</name>
    <dbReference type="NCBI Taxonomy" id="2829994"/>
    <lineage>
        <taxon>Bacteria</taxon>
        <taxon>Pseudomonadati</taxon>
        <taxon>Myxococcota</taxon>
        <taxon>Polyangia</taxon>
        <taxon>Polyangiales</taxon>
        <taxon>Polyangiaceae</taxon>
        <taxon>Polyangium</taxon>
    </lineage>
</organism>
<dbReference type="RefSeq" id="WP_272428964.1">
    <property type="nucleotide sequence ID" value="NZ_JAGTJJ010000069.1"/>
</dbReference>
<keyword evidence="2" id="KW-0732">Signal</keyword>
<keyword evidence="4" id="KW-1185">Reference proteome</keyword>
<evidence type="ECO:0000256" key="1">
    <source>
        <dbReference type="SAM" id="MobiDB-lite"/>
    </source>
</evidence>
<protein>
    <recommendedName>
        <fullName evidence="5">Secreted protein</fullName>
    </recommendedName>
</protein>
<feature type="compositionally biased region" description="Basic and acidic residues" evidence="1">
    <location>
        <begin position="65"/>
        <end position="75"/>
    </location>
</feature>
<dbReference type="Proteomes" id="UP001151081">
    <property type="component" value="Unassembled WGS sequence"/>
</dbReference>
<gene>
    <name evidence="3" type="ORF">KEG57_47985</name>
</gene>
<proteinExistence type="predicted"/>
<comment type="caution">
    <text evidence="3">The sequence shown here is derived from an EMBL/GenBank/DDBJ whole genome shotgun (WGS) entry which is preliminary data.</text>
</comment>
<evidence type="ECO:0000256" key="2">
    <source>
        <dbReference type="SAM" id="SignalP"/>
    </source>
</evidence>
<dbReference type="EMBL" id="JAGTJJ010000069">
    <property type="protein sequence ID" value="MDC3988303.1"/>
    <property type="molecule type" value="Genomic_DNA"/>
</dbReference>
<accession>A0A9X3XFU3</accession>